<protein>
    <submittedName>
        <fullName evidence="3">Uncharacterized protein</fullName>
    </submittedName>
</protein>
<dbReference type="AlphaFoldDB" id="A0A9X2EHT2"/>
<dbReference type="RefSeq" id="WP_252114206.1">
    <property type="nucleotide sequence ID" value="NZ_JAMSHT010000001.1"/>
</dbReference>
<keyword evidence="2" id="KW-1133">Transmembrane helix</keyword>
<evidence type="ECO:0000256" key="1">
    <source>
        <dbReference type="SAM" id="MobiDB-lite"/>
    </source>
</evidence>
<accession>A0A9X2EHT2</accession>
<comment type="caution">
    <text evidence="3">The sequence shown here is derived from an EMBL/GenBank/DDBJ whole genome shotgun (WGS) entry which is preliminary data.</text>
</comment>
<keyword evidence="2" id="KW-0472">Membrane</keyword>
<evidence type="ECO:0000313" key="4">
    <source>
        <dbReference type="Proteomes" id="UP001155128"/>
    </source>
</evidence>
<reference evidence="3" key="1">
    <citation type="submission" date="2022-06" db="EMBL/GenBank/DDBJ databases">
        <title>Sphingomicrobium sedimins sp. nov., a marine bacterium isolated from tidal flat.</title>
        <authorList>
            <person name="Kim C.-H."/>
            <person name="Yoo Y."/>
            <person name="Kim J.-J."/>
        </authorList>
    </citation>
    <scope>NUCLEOTIDE SEQUENCE</scope>
    <source>
        <strain evidence="3">GRR-S6-50</strain>
    </source>
</reference>
<feature type="transmembrane region" description="Helical" evidence="2">
    <location>
        <begin position="15"/>
        <end position="36"/>
    </location>
</feature>
<evidence type="ECO:0000256" key="2">
    <source>
        <dbReference type="SAM" id="Phobius"/>
    </source>
</evidence>
<organism evidence="3 4">
    <name type="scientific">Sphingomicrobium sediminis</name>
    <dbReference type="NCBI Taxonomy" id="2950949"/>
    <lineage>
        <taxon>Bacteria</taxon>
        <taxon>Pseudomonadati</taxon>
        <taxon>Pseudomonadota</taxon>
        <taxon>Alphaproteobacteria</taxon>
        <taxon>Sphingomonadales</taxon>
        <taxon>Sphingomonadaceae</taxon>
        <taxon>Sphingomicrobium</taxon>
    </lineage>
</organism>
<gene>
    <name evidence="3" type="ORF">NDO55_08265</name>
</gene>
<name>A0A9X2EHT2_9SPHN</name>
<keyword evidence="2" id="KW-0812">Transmembrane</keyword>
<dbReference type="EMBL" id="JAMSHT010000001">
    <property type="protein sequence ID" value="MCM8557812.1"/>
    <property type="molecule type" value="Genomic_DNA"/>
</dbReference>
<feature type="region of interest" description="Disordered" evidence="1">
    <location>
        <begin position="53"/>
        <end position="76"/>
    </location>
</feature>
<evidence type="ECO:0000313" key="3">
    <source>
        <dbReference type="EMBL" id="MCM8557812.1"/>
    </source>
</evidence>
<keyword evidence="4" id="KW-1185">Reference proteome</keyword>
<proteinExistence type="predicted"/>
<sequence>MSEETDRIDDDYRPGGTGIVMIVLTFLLLIALIFIFRNELGIGTPQITVSVPEEVPGEARSPADLARQAPAAPEKD</sequence>
<dbReference type="Proteomes" id="UP001155128">
    <property type="component" value="Unassembled WGS sequence"/>
</dbReference>